<dbReference type="PANTHER" id="PTHR43289:SF6">
    <property type="entry name" value="SERINE_THREONINE-PROTEIN KINASE NEKL-3"/>
    <property type="match status" value="1"/>
</dbReference>
<evidence type="ECO:0000256" key="3">
    <source>
        <dbReference type="ARBA" id="ARBA00022777"/>
    </source>
</evidence>
<evidence type="ECO:0000313" key="7">
    <source>
        <dbReference type="EMBL" id="MBX0321482.1"/>
    </source>
</evidence>
<keyword evidence="8" id="KW-1185">Reference proteome</keyword>
<evidence type="ECO:0000256" key="5">
    <source>
        <dbReference type="SAM" id="MobiDB-lite"/>
    </source>
</evidence>
<keyword evidence="1" id="KW-0808">Transferase</keyword>
<dbReference type="InterPro" id="IPR000719">
    <property type="entry name" value="Prot_kinase_dom"/>
</dbReference>
<dbReference type="PROSITE" id="PS50011">
    <property type="entry name" value="PROTEIN_KINASE_DOM"/>
    <property type="match status" value="1"/>
</dbReference>
<dbReference type="AlphaFoldDB" id="A0AAW4PK95"/>
<feature type="compositionally biased region" description="Acidic residues" evidence="5">
    <location>
        <begin position="148"/>
        <end position="169"/>
    </location>
</feature>
<sequence length="468" mass="51376">MTSESGGGGAPSTVVADVLTGTDVDRDRLPTLLGLLEVGDRQVRLGVATALCVLAEEHPDTVAYLTGRLADRIRSDDDLAAGLALDYLAARHPDTVERELEALLGPEESSHDVEKSNPTRGGLGNRDLGRTTLAGGGPAPGPRRVYTDEEGEDATDADATDDETDELTEESGRTIGQRPRANDAEWLSLVEYESRFDSFTVLAPRDRRQYSDTYRTLGVVDDEEYAVALRVLRGGDTGDTDFCSGLRARLSDWASVGDVDNVVTLYDWAADPRFWMATEYTDLRLADRDRLPPAEAAWHAERLASALSTLHERGVVHAGIDPNAVAYYGNVLREGDRQPPLLDNVGLLSVYRRHADPSQFLDPRYAAPEYYERRFGRIDHATDVYQLGAVCYRLFTGRPPYRGEFEAVRDEVLHGPPPAPTAVADVPEELDAVVAKAMARKKLTRYETATHLAQELRALRDPEVDDGG</sequence>
<evidence type="ECO:0000313" key="8">
    <source>
        <dbReference type="Proteomes" id="UP001430377"/>
    </source>
</evidence>
<keyword evidence="4" id="KW-0067">ATP-binding</keyword>
<dbReference type="SUPFAM" id="SSF56112">
    <property type="entry name" value="Protein kinase-like (PK-like)"/>
    <property type="match status" value="1"/>
</dbReference>
<evidence type="ECO:0000256" key="1">
    <source>
        <dbReference type="ARBA" id="ARBA00022679"/>
    </source>
</evidence>
<dbReference type="Proteomes" id="UP001430377">
    <property type="component" value="Unassembled WGS sequence"/>
</dbReference>
<dbReference type="PANTHER" id="PTHR43289">
    <property type="entry name" value="MITOGEN-ACTIVATED PROTEIN KINASE KINASE KINASE 20-RELATED"/>
    <property type="match status" value="1"/>
</dbReference>
<evidence type="ECO:0000256" key="2">
    <source>
        <dbReference type="ARBA" id="ARBA00022741"/>
    </source>
</evidence>
<evidence type="ECO:0000259" key="6">
    <source>
        <dbReference type="PROSITE" id="PS50011"/>
    </source>
</evidence>
<feature type="region of interest" description="Disordered" evidence="5">
    <location>
        <begin position="104"/>
        <end position="178"/>
    </location>
</feature>
<accession>A0AAW4PK95</accession>
<comment type="caution">
    <text evidence="7">The sequence shown here is derived from an EMBL/GenBank/DDBJ whole genome shotgun (WGS) entry which is preliminary data.</text>
</comment>
<organism evidence="7 8">
    <name type="scientific">Haloarcula rubra</name>
    <dbReference type="NCBI Taxonomy" id="2487747"/>
    <lineage>
        <taxon>Archaea</taxon>
        <taxon>Methanobacteriati</taxon>
        <taxon>Methanobacteriota</taxon>
        <taxon>Stenosarchaea group</taxon>
        <taxon>Halobacteria</taxon>
        <taxon>Halobacteriales</taxon>
        <taxon>Haloarculaceae</taxon>
        <taxon>Haloarcula</taxon>
    </lineage>
</organism>
<dbReference type="GO" id="GO:0004674">
    <property type="term" value="F:protein serine/threonine kinase activity"/>
    <property type="evidence" value="ECO:0007669"/>
    <property type="project" value="TreeGrafter"/>
</dbReference>
<dbReference type="EMBL" id="RKLR01000001">
    <property type="protein sequence ID" value="MBX0321482.1"/>
    <property type="molecule type" value="Genomic_DNA"/>
</dbReference>
<feature type="domain" description="Protein kinase" evidence="6">
    <location>
        <begin position="199"/>
        <end position="464"/>
    </location>
</feature>
<gene>
    <name evidence="7" type="ORF">EGH21_00425</name>
</gene>
<keyword evidence="3" id="KW-0418">Kinase</keyword>
<dbReference type="GO" id="GO:0005524">
    <property type="term" value="F:ATP binding"/>
    <property type="evidence" value="ECO:0007669"/>
    <property type="project" value="UniProtKB-KW"/>
</dbReference>
<dbReference type="InterPro" id="IPR011989">
    <property type="entry name" value="ARM-like"/>
</dbReference>
<dbReference type="RefSeq" id="WP_220616504.1">
    <property type="nucleotide sequence ID" value="NZ_RKLR01000001.1"/>
</dbReference>
<proteinExistence type="predicted"/>
<evidence type="ECO:0000256" key="4">
    <source>
        <dbReference type="ARBA" id="ARBA00022840"/>
    </source>
</evidence>
<dbReference type="InterPro" id="IPR011009">
    <property type="entry name" value="Kinase-like_dom_sf"/>
</dbReference>
<dbReference type="Gene3D" id="1.25.10.10">
    <property type="entry name" value="Leucine-rich Repeat Variant"/>
    <property type="match status" value="1"/>
</dbReference>
<name>A0AAW4PK95_9EURY</name>
<reference evidence="7 8" key="1">
    <citation type="submission" date="2021-06" db="EMBL/GenBank/DDBJ databases">
        <title>Halomicroarcula sp. a new haloarchaeum isolated from saline soil.</title>
        <authorList>
            <person name="Duran-Viseras A."/>
            <person name="Sanchez-Porro C."/>
            <person name="Ventosa A."/>
        </authorList>
    </citation>
    <scope>NUCLEOTIDE SEQUENCE [LARGE SCALE GENOMIC DNA]</scope>
    <source>
        <strain evidence="7 8">F13</strain>
    </source>
</reference>
<feature type="compositionally biased region" description="Basic and acidic residues" evidence="5">
    <location>
        <begin position="108"/>
        <end position="117"/>
    </location>
</feature>
<dbReference type="Pfam" id="PF00069">
    <property type="entry name" value="Pkinase"/>
    <property type="match status" value="1"/>
</dbReference>
<dbReference type="Gene3D" id="1.10.510.10">
    <property type="entry name" value="Transferase(Phosphotransferase) domain 1"/>
    <property type="match status" value="1"/>
</dbReference>
<protein>
    <recommendedName>
        <fullName evidence="6">Protein kinase domain-containing protein</fullName>
    </recommendedName>
</protein>
<keyword evidence="2" id="KW-0547">Nucleotide-binding</keyword>
<dbReference type="SMART" id="SM00220">
    <property type="entry name" value="S_TKc"/>
    <property type="match status" value="1"/>
</dbReference>